<keyword evidence="1" id="KW-0472">Membrane</keyword>
<name>A0A7V5H279_CALAY</name>
<dbReference type="Gene3D" id="3.60.15.10">
    <property type="entry name" value="Ribonuclease Z/Hydroxyacylglutathione hydrolase-like"/>
    <property type="match status" value="1"/>
</dbReference>
<evidence type="ECO:0000313" key="2">
    <source>
        <dbReference type="EMBL" id="HHE54302.1"/>
    </source>
</evidence>
<organism evidence="2">
    <name type="scientific">Caldithrix abyssi</name>
    <dbReference type="NCBI Taxonomy" id="187145"/>
    <lineage>
        <taxon>Bacteria</taxon>
        <taxon>Pseudomonadati</taxon>
        <taxon>Calditrichota</taxon>
        <taxon>Calditrichia</taxon>
        <taxon>Calditrichales</taxon>
        <taxon>Calditrichaceae</taxon>
        <taxon>Caldithrix</taxon>
    </lineage>
</organism>
<protein>
    <recommendedName>
        <fullName evidence="3">MBL fold metallo-hydrolase</fullName>
    </recommendedName>
</protein>
<reference evidence="2" key="1">
    <citation type="journal article" date="2020" name="mSystems">
        <title>Genome- and Community-Level Interaction Insights into Carbon Utilization and Element Cycling Functions of Hydrothermarchaeota in Hydrothermal Sediment.</title>
        <authorList>
            <person name="Zhou Z."/>
            <person name="Liu Y."/>
            <person name="Xu W."/>
            <person name="Pan J."/>
            <person name="Luo Z.H."/>
            <person name="Li M."/>
        </authorList>
    </citation>
    <scope>NUCLEOTIDE SEQUENCE [LARGE SCALE GENOMIC DNA]</scope>
    <source>
        <strain evidence="2">HyVt-76</strain>
    </source>
</reference>
<dbReference type="EMBL" id="DRTD01000063">
    <property type="protein sequence ID" value="HHE54302.1"/>
    <property type="molecule type" value="Genomic_DNA"/>
</dbReference>
<dbReference type="Proteomes" id="UP000886111">
    <property type="component" value="Unassembled WGS sequence"/>
</dbReference>
<proteinExistence type="predicted"/>
<feature type="transmembrane region" description="Helical" evidence="1">
    <location>
        <begin position="6"/>
        <end position="25"/>
    </location>
</feature>
<keyword evidence="1" id="KW-0812">Transmembrane</keyword>
<gene>
    <name evidence="2" type="ORF">ENL21_00870</name>
</gene>
<dbReference type="InterPro" id="IPR036866">
    <property type="entry name" value="RibonucZ/Hydroxyglut_hydro"/>
</dbReference>
<sequence length="149" mass="17512">MRFRDFISSVMFSVLLNLMILNLIFGVQRAFSSQNLNEQTLELLMRPSIKKEGKFLNYHQERNPTMVKGFKLMWKFLFSDNQRKPKQKLPVQPVNLEIFKQNSKDYLSSTWLGHSFLMINVDGYHLLTDPVFEKKFPFSVPAATMAKFP</sequence>
<accession>A0A7V5H279</accession>
<evidence type="ECO:0000256" key="1">
    <source>
        <dbReference type="SAM" id="Phobius"/>
    </source>
</evidence>
<comment type="caution">
    <text evidence="2">The sequence shown here is derived from an EMBL/GenBank/DDBJ whole genome shotgun (WGS) entry which is preliminary data.</text>
</comment>
<dbReference type="AlphaFoldDB" id="A0A7V5H279"/>
<evidence type="ECO:0008006" key="3">
    <source>
        <dbReference type="Google" id="ProtNLM"/>
    </source>
</evidence>
<keyword evidence="1" id="KW-1133">Transmembrane helix</keyword>